<feature type="transmembrane region" description="Helical" evidence="7">
    <location>
        <begin position="169"/>
        <end position="192"/>
    </location>
</feature>
<evidence type="ECO:0000313" key="10">
    <source>
        <dbReference type="Proteomes" id="UP000614601"/>
    </source>
</evidence>
<dbReference type="EMBL" id="CAJFCW020000001">
    <property type="protein sequence ID" value="CAG9085106.1"/>
    <property type="molecule type" value="Genomic_DNA"/>
</dbReference>
<dbReference type="InterPro" id="IPR039859">
    <property type="entry name" value="PFA4/ZDH16/20/ERF2-like"/>
</dbReference>
<dbReference type="PROSITE" id="PS50216">
    <property type="entry name" value="DHHC"/>
    <property type="match status" value="1"/>
</dbReference>
<dbReference type="GO" id="GO:0019706">
    <property type="term" value="F:protein-cysteine S-palmitoyltransferase activity"/>
    <property type="evidence" value="ECO:0007669"/>
    <property type="project" value="UniProtKB-EC"/>
</dbReference>
<keyword evidence="2 7" id="KW-0808">Transferase</keyword>
<dbReference type="EMBL" id="CAJFDH010000001">
    <property type="protein sequence ID" value="CAD5207295.1"/>
    <property type="molecule type" value="Genomic_DNA"/>
</dbReference>
<organism evidence="9 10">
    <name type="scientific">Bursaphelenchus okinawaensis</name>
    <dbReference type="NCBI Taxonomy" id="465554"/>
    <lineage>
        <taxon>Eukaryota</taxon>
        <taxon>Metazoa</taxon>
        <taxon>Ecdysozoa</taxon>
        <taxon>Nematoda</taxon>
        <taxon>Chromadorea</taxon>
        <taxon>Rhabditida</taxon>
        <taxon>Tylenchina</taxon>
        <taxon>Tylenchomorpha</taxon>
        <taxon>Aphelenchoidea</taxon>
        <taxon>Aphelenchoididae</taxon>
        <taxon>Bursaphelenchus</taxon>
    </lineage>
</organism>
<dbReference type="AlphaFoldDB" id="A0A811JVF0"/>
<proteinExistence type="inferred from homology"/>
<evidence type="ECO:0000256" key="1">
    <source>
        <dbReference type="ARBA" id="ARBA00004141"/>
    </source>
</evidence>
<evidence type="ECO:0000256" key="3">
    <source>
        <dbReference type="ARBA" id="ARBA00022692"/>
    </source>
</evidence>
<protein>
    <recommendedName>
        <fullName evidence="7">Palmitoyltransferase</fullName>
        <ecNumber evidence="7">2.3.1.225</ecNumber>
    </recommendedName>
</protein>
<evidence type="ECO:0000313" key="9">
    <source>
        <dbReference type="EMBL" id="CAD5207295.1"/>
    </source>
</evidence>
<dbReference type="GO" id="GO:0005794">
    <property type="term" value="C:Golgi apparatus"/>
    <property type="evidence" value="ECO:0007669"/>
    <property type="project" value="TreeGrafter"/>
</dbReference>
<dbReference type="Proteomes" id="UP000614601">
    <property type="component" value="Unassembled WGS sequence"/>
</dbReference>
<dbReference type="GO" id="GO:0016020">
    <property type="term" value="C:membrane"/>
    <property type="evidence" value="ECO:0007669"/>
    <property type="project" value="UniProtKB-SubCell"/>
</dbReference>
<gene>
    <name evidence="9" type="ORF">BOKJ2_LOCUS1979</name>
</gene>
<evidence type="ECO:0000256" key="2">
    <source>
        <dbReference type="ARBA" id="ARBA00022679"/>
    </source>
</evidence>
<accession>A0A811JVF0</accession>
<evidence type="ECO:0000256" key="5">
    <source>
        <dbReference type="ARBA" id="ARBA00023136"/>
    </source>
</evidence>
<dbReference type="GO" id="GO:0006612">
    <property type="term" value="P:protein targeting to membrane"/>
    <property type="evidence" value="ECO:0007669"/>
    <property type="project" value="TreeGrafter"/>
</dbReference>
<dbReference type="Proteomes" id="UP000783686">
    <property type="component" value="Unassembled WGS sequence"/>
</dbReference>
<feature type="transmembrane region" description="Helical" evidence="7">
    <location>
        <begin position="36"/>
        <end position="58"/>
    </location>
</feature>
<evidence type="ECO:0000256" key="7">
    <source>
        <dbReference type="RuleBase" id="RU079119"/>
    </source>
</evidence>
<reference evidence="9" key="1">
    <citation type="submission" date="2020-09" db="EMBL/GenBank/DDBJ databases">
        <authorList>
            <person name="Kikuchi T."/>
        </authorList>
    </citation>
    <scope>NUCLEOTIDE SEQUENCE</scope>
    <source>
        <strain evidence="9">SH1</strain>
    </source>
</reference>
<name>A0A811JVF0_9BILA</name>
<sequence length="289" mass="33876">MWIQPVLWYCSFMVWYQIFTTAFLTFVAIENWTYLCIIYLIYVVLFSFTLGCLFQAFYAPFPTLPPEYHLPANWLELAETEHKNEPEYARMYYKARSFARGLTNIRRETIRLNGKTMKFPSFCLKCNIIKPKDTRHCNRCKACLPRMDHHCPALGKCVHFGNHKHFLVFLIYSVLICTYTDVVAGYYTWAAFVYCRENMVSELLVPISAAATGLIQTISFPIILAWFQYGLWESVLQGILTVEACYEDEKAKKVPRSAWLGNVKKIFGEHYWVWPLPIQDLPEENAYLL</sequence>
<dbReference type="OrthoDB" id="4096362at2759"/>
<evidence type="ECO:0000259" key="8">
    <source>
        <dbReference type="Pfam" id="PF01529"/>
    </source>
</evidence>
<feature type="domain" description="Palmitoyltransferase DHHC" evidence="8">
    <location>
        <begin position="119"/>
        <end position="227"/>
    </location>
</feature>
<evidence type="ECO:0000256" key="4">
    <source>
        <dbReference type="ARBA" id="ARBA00022989"/>
    </source>
</evidence>
<keyword evidence="5 7" id="KW-0472">Membrane</keyword>
<keyword evidence="6 7" id="KW-0012">Acyltransferase</keyword>
<dbReference type="EC" id="2.3.1.225" evidence="7"/>
<comment type="subcellular location">
    <subcellularLocation>
        <location evidence="1">Membrane</location>
        <topology evidence="1">Multi-pass membrane protein</topology>
    </subcellularLocation>
</comment>
<keyword evidence="10" id="KW-1185">Reference proteome</keyword>
<dbReference type="InterPro" id="IPR001594">
    <property type="entry name" value="Palmitoyltrfase_DHHC"/>
</dbReference>
<keyword evidence="3 7" id="KW-0812">Transmembrane</keyword>
<comment type="caution">
    <text evidence="9">The sequence shown here is derived from an EMBL/GenBank/DDBJ whole genome shotgun (WGS) entry which is preliminary data.</text>
</comment>
<feature type="transmembrane region" description="Helical" evidence="7">
    <location>
        <begin position="204"/>
        <end position="227"/>
    </location>
</feature>
<dbReference type="Pfam" id="PF01529">
    <property type="entry name" value="DHHC"/>
    <property type="match status" value="1"/>
</dbReference>
<keyword evidence="4 7" id="KW-1133">Transmembrane helix</keyword>
<comment type="domain">
    <text evidence="7">The DHHC domain is required for palmitoyltransferase activity.</text>
</comment>
<dbReference type="GO" id="GO:0005783">
    <property type="term" value="C:endoplasmic reticulum"/>
    <property type="evidence" value="ECO:0007669"/>
    <property type="project" value="TreeGrafter"/>
</dbReference>
<comment type="catalytic activity">
    <reaction evidence="7">
        <text>L-cysteinyl-[protein] + hexadecanoyl-CoA = S-hexadecanoyl-L-cysteinyl-[protein] + CoA</text>
        <dbReference type="Rhea" id="RHEA:36683"/>
        <dbReference type="Rhea" id="RHEA-COMP:10131"/>
        <dbReference type="Rhea" id="RHEA-COMP:11032"/>
        <dbReference type="ChEBI" id="CHEBI:29950"/>
        <dbReference type="ChEBI" id="CHEBI:57287"/>
        <dbReference type="ChEBI" id="CHEBI:57379"/>
        <dbReference type="ChEBI" id="CHEBI:74151"/>
        <dbReference type="EC" id="2.3.1.225"/>
    </reaction>
</comment>
<comment type="similarity">
    <text evidence="7">Belongs to the DHHC palmitoyltransferase family.</text>
</comment>
<dbReference type="PANTHER" id="PTHR22883">
    <property type="entry name" value="ZINC FINGER DHHC DOMAIN CONTAINING PROTEIN"/>
    <property type="match status" value="1"/>
</dbReference>
<evidence type="ECO:0000256" key="6">
    <source>
        <dbReference type="ARBA" id="ARBA00023315"/>
    </source>
</evidence>
<feature type="transmembrane region" description="Helical" evidence="7">
    <location>
        <begin position="6"/>
        <end position="29"/>
    </location>
</feature>